<keyword evidence="6" id="KW-1185">Reference proteome</keyword>
<protein>
    <recommendedName>
        <fullName evidence="4">Glycosyl transferase CAP10 domain-containing protein</fullName>
    </recommendedName>
</protein>
<accession>A0ABN8SS15</accession>
<feature type="compositionally biased region" description="Acidic residues" evidence="3">
    <location>
        <begin position="312"/>
        <end position="374"/>
    </location>
</feature>
<reference evidence="5 6" key="1">
    <citation type="submission" date="2022-05" db="EMBL/GenBank/DDBJ databases">
        <authorList>
            <consortium name="Genoscope - CEA"/>
            <person name="William W."/>
        </authorList>
    </citation>
    <scope>NUCLEOTIDE SEQUENCE [LARGE SCALE GENOMIC DNA]</scope>
</reference>
<dbReference type="Pfam" id="PF05686">
    <property type="entry name" value="Glyco_transf_90"/>
    <property type="match status" value="1"/>
</dbReference>
<feature type="region of interest" description="Disordered" evidence="3">
    <location>
        <begin position="284"/>
        <end position="435"/>
    </location>
</feature>
<evidence type="ECO:0000313" key="5">
    <source>
        <dbReference type="EMBL" id="CAH3194363.1"/>
    </source>
</evidence>
<dbReference type="InterPro" id="IPR051091">
    <property type="entry name" value="O-Glucosyltr/Glycosyltrsf_90"/>
</dbReference>
<dbReference type="PANTHER" id="PTHR12203">
    <property type="entry name" value="KDEL LYS-ASP-GLU-LEU CONTAINING - RELATED"/>
    <property type="match status" value="1"/>
</dbReference>
<evidence type="ECO:0000259" key="4">
    <source>
        <dbReference type="SMART" id="SM00672"/>
    </source>
</evidence>
<gene>
    <name evidence="5" type="ORF">PEVE_00027672</name>
</gene>
<dbReference type="PANTHER" id="PTHR12203:SF35">
    <property type="entry name" value="PROTEIN O-GLUCOSYLTRANSFERASE 1"/>
    <property type="match status" value="1"/>
</dbReference>
<dbReference type="InterPro" id="IPR006598">
    <property type="entry name" value="CAP10"/>
</dbReference>
<comment type="caution">
    <text evidence="5">The sequence shown here is derived from an EMBL/GenBank/DDBJ whole genome shotgun (WGS) entry which is preliminary data.</text>
</comment>
<dbReference type="EMBL" id="CALNXI010003808">
    <property type="protein sequence ID" value="CAH3194363.1"/>
    <property type="molecule type" value="Genomic_DNA"/>
</dbReference>
<proteinExistence type="inferred from homology"/>
<name>A0ABN8SS15_9CNID</name>
<evidence type="ECO:0000313" key="6">
    <source>
        <dbReference type="Proteomes" id="UP001159427"/>
    </source>
</evidence>
<organism evidence="5 6">
    <name type="scientific">Porites evermanni</name>
    <dbReference type="NCBI Taxonomy" id="104178"/>
    <lineage>
        <taxon>Eukaryota</taxon>
        <taxon>Metazoa</taxon>
        <taxon>Cnidaria</taxon>
        <taxon>Anthozoa</taxon>
        <taxon>Hexacorallia</taxon>
        <taxon>Scleractinia</taxon>
        <taxon>Fungiina</taxon>
        <taxon>Poritidae</taxon>
        <taxon>Porites</taxon>
    </lineage>
</organism>
<evidence type="ECO:0000256" key="3">
    <source>
        <dbReference type="SAM" id="MobiDB-lite"/>
    </source>
</evidence>
<comment type="similarity">
    <text evidence="1">Belongs to the glycosyltransferase 90 family.</text>
</comment>
<dbReference type="Proteomes" id="UP001159427">
    <property type="component" value="Unassembled WGS sequence"/>
</dbReference>
<sequence>MIDKLPDMEMKINVRDYPQNSKWSKPLPVFSFSKTANEYDIMYPAWTFWEGGPAVWPIYPTGLGRWDLMRDEIEKKAKEWPWDKKQPKAFFRGSRTSSERDPLVLLSRDNPQLVDAQYTKNQAWKSDADTLHAPPAKEIKLEDHCEYRYLFNFRGVAASFRFKHLFLCKSLVFHVGDEWLEFFYRALKPWVHYIPVDTDLHNVRDLLEFAKANDDVAKAMAVRGYQFIKEHLRMQDVKCYWKKLLKNYAKLMLWKPTLFSVSEVFIPTNGSIVLEIEFNDYEYDDDEDYVDGGGRAENDDEKDGGGGGGDGKDDDGDGGDDEDGGCDDDEDDGGGGDDDEEEDGGGLDDDGDDDEDGGGGGDDDEDDYDDEAYDELPTLLDETIGYCCLSHTDRQSNDDEEDNDYGDDNDDDNDDDDDDVRGGGEGQFFRGLANK</sequence>
<evidence type="ECO:0000256" key="1">
    <source>
        <dbReference type="ARBA" id="ARBA00010118"/>
    </source>
</evidence>
<keyword evidence="2" id="KW-0808">Transferase</keyword>
<feature type="domain" description="Glycosyl transferase CAP10" evidence="4">
    <location>
        <begin position="4"/>
        <end position="255"/>
    </location>
</feature>
<evidence type="ECO:0000256" key="2">
    <source>
        <dbReference type="ARBA" id="ARBA00022679"/>
    </source>
</evidence>
<feature type="compositionally biased region" description="Acidic residues" evidence="3">
    <location>
        <begin position="398"/>
        <end position="419"/>
    </location>
</feature>
<dbReference type="SMART" id="SM00672">
    <property type="entry name" value="CAP10"/>
    <property type="match status" value="1"/>
</dbReference>